<dbReference type="Proteomes" id="UP000306509">
    <property type="component" value="Unassembled WGS sequence"/>
</dbReference>
<dbReference type="EMBL" id="QGQD01000023">
    <property type="protein sequence ID" value="TLD02058.1"/>
    <property type="molecule type" value="Genomic_DNA"/>
</dbReference>
<evidence type="ECO:0000256" key="6">
    <source>
        <dbReference type="ARBA" id="ARBA00023239"/>
    </source>
</evidence>
<evidence type="ECO:0000256" key="5">
    <source>
        <dbReference type="ARBA" id="ARBA00023204"/>
    </source>
</evidence>
<dbReference type="OrthoDB" id="9798522at2"/>
<evidence type="ECO:0000313" key="12">
    <source>
        <dbReference type="Proteomes" id="UP000306509"/>
    </source>
</evidence>
<dbReference type="Pfam" id="PF00730">
    <property type="entry name" value="HhH-GPD"/>
    <property type="match status" value="1"/>
</dbReference>
<name>A0A4V6HS95_9FIRM</name>
<dbReference type="GO" id="GO:0003684">
    <property type="term" value="F:damaged DNA binding"/>
    <property type="evidence" value="ECO:0007669"/>
    <property type="project" value="InterPro"/>
</dbReference>
<keyword evidence="5" id="KW-0234">DNA repair</keyword>
<keyword evidence="3" id="KW-0227">DNA damage</keyword>
<evidence type="ECO:0000256" key="9">
    <source>
        <dbReference type="ARBA" id="ARBA00044632"/>
    </source>
</evidence>
<dbReference type="GO" id="GO:0008534">
    <property type="term" value="F:oxidized purine nucleobase lesion DNA N-glycosylase activity"/>
    <property type="evidence" value="ECO:0007669"/>
    <property type="project" value="InterPro"/>
</dbReference>
<keyword evidence="6" id="KW-0456">Lyase</keyword>
<dbReference type="GO" id="GO:0006289">
    <property type="term" value="P:nucleotide-excision repair"/>
    <property type="evidence" value="ECO:0007669"/>
    <property type="project" value="InterPro"/>
</dbReference>
<feature type="domain" description="HhH-GPD" evidence="10">
    <location>
        <begin position="115"/>
        <end position="266"/>
    </location>
</feature>
<dbReference type="SUPFAM" id="SSF48150">
    <property type="entry name" value="DNA-glycosylase"/>
    <property type="match status" value="1"/>
</dbReference>
<evidence type="ECO:0000313" key="11">
    <source>
        <dbReference type="EMBL" id="TLD02058.1"/>
    </source>
</evidence>
<evidence type="ECO:0000256" key="4">
    <source>
        <dbReference type="ARBA" id="ARBA00022801"/>
    </source>
</evidence>
<keyword evidence="8 11" id="KW-0326">Glycosidase</keyword>
<dbReference type="GO" id="GO:0140078">
    <property type="term" value="F:class I DNA-(apurinic or apyrimidinic site) endonuclease activity"/>
    <property type="evidence" value="ECO:0007669"/>
    <property type="project" value="UniProtKB-EC"/>
</dbReference>
<comment type="catalytic activity">
    <reaction evidence="9">
        <text>2'-deoxyribonucleotide-(2'-deoxyribose 5'-phosphate)-2'-deoxyribonucleotide-DNA = a 3'-end 2'-deoxyribonucleotide-(2,3-dehydro-2,3-deoxyribose 5'-phosphate)-DNA + a 5'-end 5'-phospho-2'-deoxyribonucleoside-DNA + H(+)</text>
        <dbReference type="Rhea" id="RHEA:66592"/>
        <dbReference type="Rhea" id="RHEA-COMP:13180"/>
        <dbReference type="Rhea" id="RHEA-COMP:16897"/>
        <dbReference type="Rhea" id="RHEA-COMP:17067"/>
        <dbReference type="ChEBI" id="CHEBI:15378"/>
        <dbReference type="ChEBI" id="CHEBI:136412"/>
        <dbReference type="ChEBI" id="CHEBI:157695"/>
        <dbReference type="ChEBI" id="CHEBI:167181"/>
        <dbReference type="EC" id="4.2.99.18"/>
    </reaction>
</comment>
<evidence type="ECO:0000256" key="7">
    <source>
        <dbReference type="ARBA" id="ARBA00023268"/>
    </source>
</evidence>
<dbReference type="RefSeq" id="WP_044294762.1">
    <property type="nucleotide sequence ID" value="NZ_CABMJZ010000035.1"/>
</dbReference>
<organism evidence="11 12">
    <name type="scientific">Robinsoniella peoriensis</name>
    <dbReference type="NCBI Taxonomy" id="180332"/>
    <lineage>
        <taxon>Bacteria</taxon>
        <taxon>Bacillati</taxon>
        <taxon>Bacillota</taxon>
        <taxon>Clostridia</taxon>
        <taxon>Lachnospirales</taxon>
        <taxon>Lachnospiraceae</taxon>
        <taxon>Robinsoniella</taxon>
    </lineage>
</organism>
<comment type="similarity">
    <text evidence="1">Belongs to the type-1 OGG1 family.</text>
</comment>
<dbReference type="InterPro" id="IPR052054">
    <property type="entry name" value="Oxidative_DNA_repair_enzyme"/>
</dbReference>
<dbReference type="CDD" id="cd00056">
    <property type="entry name" value="ENDO3c"/>
    <property type="match status" value="1"/>
</dbReference>
<dbReference type="AlphaFoldDB" id="A0A4V6HS95"/>
<dbReference type="Gene3D" id="3.30.310.260">
    <property type="match status" value="1"/>
</dbReference>
<dbReference type="Gene3D" id="1.10.1670.10">
    <property type="entry name" value="Helix-hairpin-Helix base-excision DNA repair enzymes (C-terminal)"/>
    <property type="match status" value="1"/>
</dbReference>
<dbReference type="PANTHER" id="PTHR10242">
    <property type="entry name" value="8-OXOGUANINE DNA GLYCOSYLASE"/>
    <property type="match status" value="1"/>
</dbReference>
<comment type="caution">
    <text evidence="11">The sequence shown here is derived from an EMBL/GenBank/DDBJ whole genome shotgun (WGS) entry which is preliminary data.</text>
</comment>
<evidence type="ECO:0000256" key="1">
    <source>
        <dbReference type="ARBA" id="ARBA00010679"/>
    </source>
</evidence>
<evidence type="ECO:0000256" key="3">
    <source>
        <dbReference type="ARBA" id="ARBA00022763"/>
    </source>
</evidence>
<dbReference type="InterPro" id="IPR012904">
    <property type="entry name" value="OGG_N"/>
</dbReference>
<dbReference type="STRING" id="180332.GCA_000797495_00526"/>
<dbReference type="InterPro" id="IPR011257">
    <property type="entry name" value="DNA_glycosylase"/>
</dbReference>
<evidence type="ECO:0000256" key="2">
    <source>
        <dbReference type="ARBA" id="ARBA00012720"/>
    </source>
</evidence>
<accession>A0A4V6HS95</accession>
<gene>
    <name evidence="11" type="primary">alkA</name>
    <name evidence="11" type="ORF">DSM106044_01095</name>
</gene>
<evidence type="ECO:0000256" key="8">
    <source>
        <dbReference type="ARBA" id="ARBA00023295"/>
    </source>
</evidence>
<sequence>MTEKTIKIIKDFDIAQIADSGQCFRLNKREDGSYSLIARERYLEIVQQEEEITFFCEENEFREIWDSYFDLTTDYGAFKAQIESKDLYMQNACAYGRGIRILRQELWEMVITFIISQQNNIPRIKKCVESLCRAYGEKRTNFRNETYYTFPKPEALAGLGEEDLCSCSLGYRNKYIRKTADMVVSGGFDLYRLYDLNYEDARRELLKLCGVGIKVAECICLFALHHIDAFPIDTHIQKVLDRHYPEGFPFSKYQGFAGILQQYAFYYDVEGY</sequence>
<protein>
    <recommendedName>
        <fullName evidence="2">DNA-(apurinic or apyrimidinic site) lyase</fullName>
        <ecNumber evidence="2">4.2.99.18</ecNumber>
    </recommendedName>
</protein>
<keyword evidence="12" id="KW-1185">Reference proteome</keyword>
<dbReference type="GO" id="GO:0006284">
    <property type="term" value="P:base-excision repair"/>
    <property type="evidence" value="ECO:0007669"/>
    <property type="project" value="InterPro"/>
</dbReference>
<proteinExistence type="inferred from homology"/>
<dbReference type="SUPFAM" id="SSF55945">
    <property type="entry name" value="TATA-box binding protein-like"/>
    <property type="match status" value="1"/>
</dbReference>
<dbReference type="InterPro" id="IPR023170">
    <property type="entry name" value="HhH_base_excis_C"/>
</dbReference>
<dbReference type="SMART" id="SM00478">
    <property type="entry name" value="ENDO3c"/>
    <property type="match status" value="1"/>
</dbReference>
<keyword evidence="7" id="KW-0511">Multifunctional enzyme</keyword>
<evidence type="ECO:0000259" key="10">
    <source>
        <dbReference type="SMART" id="SM00478"/>
    </source>
</evidence>
<dbReference type="Gene3D" id="1.10.340.30">
    <property type="entry name" value="Hypothetical protein, domain 2"/>
    <property type="match status" value="1"/>
</dbReference>
<dbReference type="PANTHER" id="PTHR10242:SF2">
    <property type="entry name" value="N-GLYCOSYLASE_DNA LYASE"/>
    <property type="match status" value="1"/>
</dbReference>
<reference evidence="11 12" key="1">
    <citation type="journal article" date="2019" name="Anaerobe">
        <title>Detection of Robinsoniella peoriensis in multiple bone samples of a trauma patient.</title>
        <authorList>
            <person name="Schrottner P."/>
            <person name="Hartwich K."/>
            <person name="Bunk B."/>
            <person name="Schober I."/>
            <person name="Helbig S."/>
            <person name="Rudolph W.W."/>
            <person name="Gunzer F."/>
        </authorList>
    </citation>
    <scope>NUCLEOTIDE SEQUENCE [LARGE SCALE GENOMIC DNA]</scope>
    <source>
        <strain evidence="11 12">DSM 106044</strain>
    </source>
</reference>
<dbReference type="InterPro" id="IPR003265">
    <property type="entry name" value="HhH-GPD_domain"/>
</dbReference>
<keyword evidence="4 11" id="KW-0378">Hydrolase</keyword>
<dbReference type="EC" id="4.2.99.18" evidence="2"/>
<dbReference type="Pfam" id="PF07934">
    <property type="entry name" value="OGG_N"/>
    <property type="match status" value="1"/>
</dbReference>